<keyword evidence="1" id="KW-0732">Signal</keyword>
<evidence type="ECO:0000256" key="1">
    <source>
        <dbReference type="SAM" id="SignalP"/>
    </source>
</evidence>
<organism evidence="3 4">
    <name type="scientific">Roseivirga pacifica</name>
    <dbReference type="NCBI Taxonomy" id="1267423"/>
    <lineage>
        <taxon>Bacteria</taxon>
        <taxon>Pseudomonadati</taxon>
        <taxon>Bacteroidota</taxon>
        <taxon>Cytophagia</taxon>
        <taxon>Cytophagales</taxon>
        <taxon>Roseivirgaceae</taxon>
        <taxon>Roseivirga</taxon>
    </lineage>
</organism>
<proteinExistence type="predicted"/>
<dbReference type="Pfam" id="PF13568">
    <property type="entry name" value="OMP_b-brl_2"/>
    <property type="match status" value="1"/>
</dbReference>
<dbReference type="EMBL" id="FOIR01000001">
    <property type="protein sequence ID" value="SEV91932.1"/>
    <property type="molecule type" value="Genomic_DNA"/>
</dbReference>
<evidence type="ECO:0000313" key="3">
    <source>
        <dbReference type="EMBL" id="SEV91932.1"/>
    </source>
</evidence>
<sequence>MKKRIILAVLPMLLLAVSAQAQVGGLKIGGTLSNLYVEDVDDENSKLGFTAGIFGRTSFAEPIGLRYELLYSSKGAEVTYNNFIQGSGKYKFNLNYIKLPVMFSVKAGPVDFHAGPYFGYLIGANVKDVDSDGTINEVEQLDRDDFNTLDYGAAFGLAFGFAGGEIGARYNYGMRNIGEEGSFAGEAASDAKNQTFTISLGLKFNE</sequence>
<dbReference type="GeneID" id="99985426"/>
<gene>
    <name evidence="3" type="ORF">SAMN05216290_0684</name>
</gene>
<dbReference type="OrthoDB" id="947434at2"/>
<feature type="signal peptide" evidence="1">
    <location>
        <begin position="1"/>
        <end position="21"/>
    </location>
</feature>
<dbReference type="InterPro" id="IPR025665">
    <property type="entry name" value="Beta-barrel_OMP_2"/>
</dbReference>
<accession>A0A1I0MUA7</accession>
<evidence type="ECO:0000313" key="4">
    <source>
        <dbReference type="Proteomes" id="UP000199437"/>
    </source>
</evidence>
<feature type="chain" id="PRO_5011458067" evidence="1">
    <location>
        <begin position="22"/>
        <end position="206"/>
    </location>
</feature>
<dbReference type="Proteomes" id="UP000199437">
    <property type="component" value="Unassembled WGS sequence"/>
</dbReference>
<reference evidence="4" key="1">
    <citation type="submission" date="2016-10" db="EMBL/GenBank/DDBJ databases">
        <authorList>
            <person name="Varghese N."/>
            <person name="Submissions S."/>
        </authorList>
    </citation>
    <scope>NUCLEOTIDE SEQUENCE [LARGE SCALE GENOMIC DNA]</scope>
    <source>
        <strain evidence="4">CGMCC 1.12402</strain>
    </source>
</reference>
<dbReference type="STRING" id="1267423.SAMN05216290_0684"/>
<protein>
    <submittedName>
        <fullName evidence="3">Outer membrane protein beta-barrel domain-containing protein</fullName>
    </submittedName>
</protein>
<name>A0A1I0MUA7_9BACT</name>
<evidence type="ECO:0000259" key="2">
    <source>
        <dbReference type="Pfam" id="PF13568"/>
    </source>
</evidence>
<dbReference type="RefSeq" id="WP_090256976.1">
    <property type="nucleotide sequence ID" value="NZ_FOIR01000001.1"/>
</dbReference>
<dbReference type="AlphaFoldDB" id="A0A1I0MUA7"/>
<feature type="domain" description="Outer membrane protein beta-barrel" evidence="2">
    <location>
        <begin position="25"/>
        <end position="177"/>
    </location>
</feature>
<keyword evidence="4" id="KW-1185">Reference proteome</keyword>